<dbReference type="SUPFAM" id="SSF49464">
    <property type="entry name" value="Carboxypeptidase regulatory domain-like"/>
    <property type="match status" value="1"/>
</dbReference>
<evidence type="ECO:0000256" key="1">
    <source>
        <dbReference type="ARBA" id="ARBA00004442"/>
    </source>
</evidence>
<keyword evidence="6" id="KW-1185">Reference proteome</keyword>
<keyword evidence="5" id="KW-0675">Receptor</keyword>
<protein>
    <submittedName>
        <fullName evidence="5">TonB-dependent receptor</fullName>
    </submittedName>
</protein>
<dbReference type="InterPro" id="IPR037066">
    <property type="entry name" value="Plug_dom_sf"/>
</dbReference>
<comment type="subcellular location">
    <subcellularLocation>
        <location evidence="1">Cell outer membrane</location>
    </subcellularLocation>
</comment>
<evidence type="ECO:0000256" key="3">
    <source>
        <dbReference type="ARBA" id="ARBA00023237"/>
    </source>
</evidence>
<dbReference type="InterPro" id="IPR041700">
    <property type="entry name" value="OMP_b-brl_3"/>
</dbReference>
<dbReference type="EMBL" id="JABFCR010000015">
    <property type="protein sequence ID" value="NNU33631.1"/>
    <property type="molecule type" value="Genomic_DNA"/>
</dbReference>
<dbReference type="PANTHER" id="PTHR40980">
    <property type="entry name" value="PLUG DOMAIN-CONTAINING PROTEIN"/>
    <property type="match status" value="1"/>
</dbReference>
<sequence length="768" mass="85229">MTKQPVGYATIGLQNLQTRAIVKSVLTKDDGSFELTVPAGKYQLAIANMGYQSKSVLLKDTIGVINTGNISITTTSKQLNTVTVTGVKPLMKQEVDKLTYDVQADPESKVVTALDMIRKVPLLSVDASDNIKLRGSGSYKILINGKESAMMARNPSDILKAMPGSNIVSIEVITTPPAKYDAEGLAGIINIITTKKGAQGYNGSMGLNYNTVYGYRANLNLTVKQGKVGYSGFVGSGKNPNMYSRFGNESTFYTPLSTPVQDGLQSRGGNNTYNSNELSFEIDTLNLITGTYNRFNGTNTSGNDQTTFARNAAKTLVQQYYLSNRGRGAYSGQDMGINYQLGFKHNKGQLLTASYKYSSSDNKQFSDIVSDHGVGYTAPDYRQYNNSGSKEYTTQLDYVQPMKVLTIEAGGKMILRNNFSNFHNDTLASTNQYQTDAKQTNDFTYHQDVYAIYNSYQLKFTNWTVKGGLRFERTKIDADFSQTGGGAFDRGYNNFVPSFSAQRTINTTSNITFGFTQRIQRPIIGQLNPFADRSNPNFISMGNPALRPAVTNNFELGYSNFAKGSVNILAHYAFANNTIQPIVSVNNRITTNSYANVGSNKNWGLDANIQYPITKKLDVNINAELMQVYLKGTYNGQFFTNSGQQGHIFTFTSFKFDGGYRVGVQVGFDSRYVFLQGRDNFYFNNAYSASKDLFNKKASVALFVSNPFAKFNKLDFFNETPDYITYNYRMNFLRTAGFNFVYKFGKFNGSIKKNQRGINNDDAANGRN</sequence>
<accession>A0ABX1W4V4</accession>
<dbReference type="PANTHER" id="PTHR40980:SF4">
    <property type="entry name" value="TONB-DEPENDENT RECEPTOR-LIKE BETA-BARREL DOMAIN-CONTAINING PROTEIN"/>
    <property type="match status" value="1"/>
</dbReference>
<dbReference type="Gene3D" id="2.170.130.10">
    <property type="entry name" value="TonB-dependent receptor, plug domain"/>
    <property type="match status" value="1"/>
</dbReference>
<dbReference type="SUPFAM" id="SSF56935">
    <property type="entry name" value="Porins"/>
    <property type="match status" value="1"/>
</dbReference>
<name>A0ABX1W4V4_9SPHI</name>
<feature type="domain" description="Outer membrane protein beta-barrel" evidence="4">
    <location>
        <begin position="346"/>
        <end position="742"/>
    </location>
</feature>
<keyword evidence="3" id="KW-0998">Cell outer membrane</keyword>
<evidence type="ECO:0000256" key="2">
    <source>
        <dbReference type="ARBA" id="ARBA00023136"/>
    </source>
</evidence>
<dbReference type="Pfam" id="PF14905">
    <property type="entry name" value="OMP_b-brl_3"/>
    <property type="match status" value="1"/>
</dbReference>
<proteinExistence type="predicted"/>
<organism evidence="5 6">
    <name type="scientific">Mucilaginibacter humi</name>
    <dbReference type="NCBI Taxonomy" id="2732510"/>
    <lineage>
        <taxon>Bacteria</taxon>
        <taxon>Pseudomonadati</taxon>
        <taxon>Bacteroidota</taxon>
        <taxon>Sphingobacteriia</taxon>
        <taxon>Sphingobacteriales</taxon>
        <taxon>Sphingobacteriaceae</taxon>
        <taxon>Mucilaginibacter</taxon>
    </lineage>
</organism>
<keyword evidence="2" id="KW-0472">Membrane</keyword>
<dbReference type="Proteomes" id="UP000566071">
    <property type="component" value="Unassembled WGS sequence"/>
</dbReference>
<dbReference type="Gene3D" id="2.60.40.1120">
    <property type="entry name" value="Carboxypeptidase-like, regulatory domain"/>
    <property type="match status" value="1"/>
</dbReference>
<dbReference type="InterPro" id="IPR036942">
    <property type="entry name" value="Beta-barrel_TonB_sf"/>
</dbReference>
<reference evidence="5 6" key="1">
    <citation type="submission" date="2020-05" db="EMBL/GenBank/DDBJ databases">
        <authorList>
            <person name="Khan S.A."/>
            <person name="Jeon C.O."/>
            <person name="Chun B.H."/>
        </authorList>
    </citation>
    <scope>NUCLEOTIDE SEQUENCE [LARGE SCALE GENOMIC DNA]</scope>
    <source>
        <strain evidence="5 6">S1162</strain>
    </source>
</reference>
<dbReference type="InterPro" id="IPR008969">
    <property type="entry name" value="CarboxyPept-like_regulatory"/>
</dbReference>
<evidence type="ECO:0000313" key="6">
    <source>
        <dbReference type="Proteomes" id="UP000566071"/>
    </source>
</evidence>
<gene>
    <name evidence="5" type="ORF">HK413_04760</name>
</gene>
<dbReference type="Gene3D" id="2.40.170.20">
    <property type="entry name" value="TonB-dependent receptor, beta-barrel domain"/>
    <property type="match status" value="1"/>
</dbReference>
<evidence type="ECO:0000259" key="4">
    <source>
        <dbReference type="Pfam" id="PF14905"/>
    </source>
</evidence>
<comment type="caution">
    <text evidence="5">The sequence shown here is derived from an EMBL/GenBank/DDBJ whole genome shotgun (WGS) entry which is preliminary data.</text>
</comment>
<evidence type="ECO:0000313" key="5">
    <source>
        <dbReference type="EMBL" id="NNU33631.1"/>
    </source>
</evidence>